<dbReference type="InterPro" id="IPR023395">
    <property type="entry name" value="MCP_dom_sf"/>
</dbReference>
<evidence type="ECO:0000313" key="11">
    <source>
        <dbReference type="EMBL" id="KNC73955.1"/>
    </source>
</evidence>
<feature type="repeat" description="Solcar" evidence="9">
    <location>
        <begin position="180"/>
        <end position="271"/>
    </location>
</feature>
<evidence type="ECO:0000256" key="5">
    <source>
        <dbReference type="ARBA" id="ARBA00022737"/>
    </source>
</evidence>
<evidence type="ECO:0000313" key="12">
    <source>
        <dbReference type="Proteomes" id="UP000054560"/>
    </source>
</evidence>
<feature type="repeat" description="Solcar" evidence="9">
    <location>
        <begin position="88"/>
        <end position="172"/>
    </location>
</feature>
<keyword evidence="12" id="KW-1185">Reference proteome</keyword>
<reference evidence="11 12" key="1">
    <citation type="submission" date="2011-02" db="EMBL/GenBank/DDBJ databases">
        <title>The Genome Sequence of Sphaeroforma arctica JP610.</title>
        <authorList>
            <consortium name="The Broad Institute Genome Sequencing Platform"/>
            <person name="Russ C."/>
            <person name="Cuomo C."/>
            <person name="Young S.K."/>
            <person name="Zeng Q."/>
            <person name="Gargeya S."/>
            <person name="Alvarado L."/>
            <person name="Berlin A."/>
            <person name="Chapman S.B."/>
            <person name="Chen Z."/>
            <person name="Freedman E."/>
            <person name="Gellesch M."/>
            <person name="Goldberg J."/>
            <person name="Griggs A."/>
            <person name="Gujja S."/>
            <person name="Heilman E."/>
            <person name="Heiman D."/>
            <person name="Howarth C."/>
            <person name="Mehta T."/>
            <person name="Neiman D."/>
            <person name="Pearson M."/>
            <person name="Roberts A."/>
            <person name="Saif S."/>
            <person name="Shea T."/>
            <person name="Shenoy N."/>
            <person name="Sisk P."/>
            <person name="Stolte C."/>
            <person name="Sykes S."/>
            <person name="White J."/>
            <person name="Yandava C."/>
            <person name="Burger G."/>
            <person name="Gray M.W."/>
            <person name="Holland P.W.H."/>
            <person name="King N."/>
            <person name="Lang F.B.F."/>
            <person name="Roger A.J."/>
            <person name="Ruiz-Trillo I."/>
            <person name="Haas B."/>
            <person name="Nusbaum C."/>
            <person name="Birren B."/>
        </authorList>
    </citation>
    <scope>NUCLEOTIDE SEQUENCE [LARGE SCALE GENOMIC DNA]</scope>
    <source>
        <strain evidence="11 12">JP610</strain>
    </source>
</reference>
<keyword evidence="5" id="KW-0677">Repeat</keyword>
<dbReference type="RefSeq" id="XP_014147857.1">
    <property type="nucleotide sequence ID" value="XM_014292382.1"/>
</dbReference>
<evidence type="ECO:0000256" key="3">
    <source>
        <dbReference type="ARBA" id="ARBA00022448"/>
    </source>
</evidence>
<name>A0A0L0FB14_9EUKA</name>
<dbReference type="AlphaFoldDB" id="A0A0L0FB14"/>
<keyword evidence="8 9" id="KW-0472">Membrane</keyword>
<evidence type="ECO:0000256" key="1">
    <source>
        <dbReference type="ARBA" id="ARBA00004225"/>
    </source>
</evidence>
<feature type="repeat" description="Solcar" evidence="9">
    <location>
        <begin position="1"/>
        <end position="85"/>
    </location>
</feature>
<keyword evidence="3 10" id="KW-0813">Transport</keyword>
<dbReference type="OrthoDB" id="193856at2759"/>
<evidence type="ECO:0000256" key="8">
    <source>
        <dbReference type="ARBA" id="ARBA00023136"/>
    </source>
</evidence>
<evidence type="ECO:0000256" key="10">
    <source>
        <dbReference type="RuleBase" id="RU000488"/>
    </source>
</evidence>
<dbReference type="InterPro" id="IPR050567">
    <property type="entry name" value="Mitochondrial_Carrier"/>
</dbReference>
<dbReference type="GO" id="GO:0031966">
    <property type="term" value="C:mitochondrial membrane"/>
    <property type="evidence" value="ECO:0007669"/>
    <property type="project" value="UniProtKB-SubCell"/>
</dbReference>
<dbReference type="STRING" id="667725.A0A0L0FB14"/>
<keyword evidence="7" id="KW-0496">Mitochondrion</keyword>
<dbReference type="SUPFAM" id="SSF103506">
    <property type="entry name" value="Mitochondrial carrier"/>
    <property type="match status" value="1"/>
</dbReference>
<comment type="subcellular location">
    <subcellularLocation>
        <location evidence="1">Mitochondrion membrane</location>
        <topology evidence="1">Multi-pass membrane protein</topology>
    </subcellularLocation>
</comment>
<dbReference type="PANTHER" id="PTHR45624">
    <property type="entry name" value="MITOCHONDRIAL BASIC AMINO ACIDS TRANSPORTER-RELATED"/>
    <property type="match status" value="1"/>
</dbReference>
<dbReference type="PROSITE" id="PS50920">
    <property type="entry name" value="SOLCAR"/>
    <property type="match status" value="3"/>
</dbReference>
<dbReference type="EMBL" id="KQ244944">
    <property type="protein sequence ID" value="KNC73955.1"/>
    <property type="molecule type" value="Genomic_DNA"/>
</dbReference>
<dbReference type="Gene3D" id="1.50.40.10">
    <property type="entry name" value="Mitochondrial carrier domain"/>
    <property type="match status" value="1"/>
</dbReference>
<evidence type="ECO:0000256" key="9">
    <source>
        <dbReference type="PROSITE-ProRule" id="PRU00282"/>
    </source>
</evidence>
<evidence type="ECO:0000256" key="4">
    <source>
        <dbReference type="ARBA" id="ARBA00022692"/>
    </source>
</evidence>
<evidence type="ECO:0000256" key="6">
    <source>
        <dbReference type="ARBA" id="ARBA00022989"/>
    </source>
</evidence>
<dbReference type="InterPro" id="IPR018108">
    <property type="entry name" value="MCP_transmembrane"/>
</dbReference>
<dbReference type="GeneID" id="25913990"/>
<sequence length="275" mass="29746">MRLYQEAVTGSVAGGMGTVLGHPLDCIKVHLQAKQQQGLTTTACARQMLHNEGISSFARGIGAPLLSSVVINTVMFVAFEEAEKHLPDNMLGSLLAGSASGLAQSCLTTPFDWVKVQSQLRGGSATSWLTNALQHGVRDGFYRLYTGHSMNMLREGVFTAVYLGLYTRIRAQYVDEDGNVPLYAVMIASASTGACAWVTCYPFDTIKSVQQSQKPGQPHTKRSLSTIVGAAKHVYASGGMGAFYRGCGASTTRAVLVTCTRLVTYEAIKRYMEWR</sequence>
<keyword evidence="6" id="KW-1133">Transmembrane helix</keyword>
<keyword evidence="4 9" id="KW-0812">Transmembrane</keyword>
<dbReference type="Proteomes" id="UP000054560">
    <property type="component" value="Unassembled WGS sequence"/>
</dbReference>
<evidence type="ECO:0000256" key="2">
    <source>
        <dbReference type="ARBA" id="ARBA00006375"/>
    </source>
</evidence>
<protein>
    <recommendedName>
        <fullName evidence="13">Mitochondrial carrier protein</fullName>
    </recommendedName>
</protein>
<dbReference type="eggNOG" id="KOG0751">
    <property type="taxonomic scope" value="Eukaryota"/>
</dbReference>
<accession>A0A0L0FB14</accession>
<evidence type="ECO:0000256" key="7">
    <source>
        <dbReference type="ARBA" id="ARBA00023128"/>
    </source>
</evidence>
<organism evidence="11 12">
    <name type="scientific">Sphaeroforma arctica JP610</name>
    <dbReference type="NCBI Taxonomy" id="667725"/>
    <lineage>
        <taxon>Eukaryota</taxon>
        <taxon>Ichthyosporea</taxon>
        <taxon>Ichthyophonida</taxon>
        <taxon>Sphaeroforma</taxon>
    </lineage>
</organism>
<dbReference type="PANTHER" id="PTHR45624:SF10">
    <property type="entry name" value="SLC (SOLUTE CARRIER) HOMOLOG"/>
    <property type="match status" value="1"/>
</dbReference>
<gene>
    <name evidence="11" type="ORF">SARC_13486</name>
</gene>
<dbReference type="Pfam" id="PF00153">
    <property type="entry name" value="Mito_carr"/>
    <property type="match status" value="3"/>
</dbReference>
<proteinExistence type="inferred from homology"/>
<evidence type="ECO:0008006" key="13">
    <source>
        <dbReference type="Google" id="ProtNLM"/>
    </source>
</evidence>
<dbReference type="GO" id="GO:0022857">
    <property type="term" value="F:transmembrane transporter activity"/>
    <property type="evidence" value="ECO:0007669"/>
    <property type="project" value="TreeGrafter"/>
</dbReference>
<comment type="similarity">
    <text evidence="2 10">Belongs to the mitochondrial carrier (TC 2.A.29) family.</text>
</comment>